<organism evidence="1">
    <name type="scientific">bioreactor metagenome</name>
    <dbReference type="NCBI Taxonomy" id="1076179"/>
    <lineage>
        <taxon>unclassified sequences</taxon>
        <taxon>metagenomes</taxon>
        <taxon>ecological metagenomes</taxon>
    </lineage>
</organism>
<accession>A0A645HYS0</accession>
<comment type="caution">
    <text evidence="1">The sequence shown here is derived from an EMBL/GenBank/DDBJ whole genome shotgun (WGS) entry which is preliminary data.</text>
</comment>
<proteinExistence type="predicted"/>
<protein>
    <submittedName>
        <fullName evidence="1">Uncharacterized protein</fullName>
    </submittedName>
</protein>
<sequence length="89" mass="9737">MAASEPQGRSEVASTRASPARVILVLRMDEISLVFTAEAMVCRWVTDTATKRHCAEIDVEQNFSVAPVTRHLSQPNIAQSCNASTLLNH</sequence>
<dbReference type="AlphaFoldDB" id="A0A645HYS0"/>
<gene>
    <name evidence="1" type="ORF">SDC9_187980</name>
</gene>
<reference evidence="1" key="1">
    <citation type="submission" date="2019-08" db="EMBL/GenBank/DDBJ databases">
        <authorList>
            <person name="Kucharzyk K."/>
            <person name="Murdoch R.W."/>
            <person name="Higgins S."/>
            <person name="Loffler F."/>
        </authorList>
    </citation>
    <scope>NUCLEOTIDE SEQUENCE</scope>
</reference>
<dbReference type="EMBL" id="VSSQ01096850">
    <property type="protein sequence ID" value="MPN40443.1"/>
    <property type="molecule type" value="Genomic_DNA"/>
</dbReference>
<evidence type="ECO:0000313" key="1">
    <source>
        <dbReference type="EMBL" id="MPN40443.1"/>
    </source>
</evidence>
<name>A0A645HYS0_9ZZZZ</name>